<dbReference type="InterPro" id="IPR002939">
    <property type="entry name" value="DnaJ_C"/>
</dbReference>
<dbReference type="EMBL" id="CP044108">
    <property type="protein sequence ID" value="QEU12188.1"/>
    <property type="molecule type" value="Genomic_DNA"/>
</dbReference>
<evidence type="ECO:0000313" key="3">
    <source>
        <dbReference type="EMBL" id="QEU12188.1"/>
    </source>
</evidence>
<dbReference type="PANTHER" id="PTHR43096:SF48">
    <property type="entry name" value="CHAPERONE PROTEIN DNAJ"/>
    <property type="match status" value="1"/>
</dbReference>
<dbReference type="PROSITE" id="PS50076">
    <property type="entry name" value="DNAJ_2"/>
    <property type="match status" value="1"/>
</dbReference>
<dbReference type="PROSITE" id="PS00636">
    <property type="entry name" value="DNAJ_1"/>
    <property type="match status" value="1"/>
</dbReference>
<dbReference type="RefSeq" id="WP_150333416.1">
    <property type="nucleotide sequence ID" value="NZ_CP044108.1"/>
</dbReference>
<keyword evidence="4" id="KW-1185">Reference proteome</keyword>
<dbReference type="PANTHER" id="PTHR43096">
    <property type="entry name" value="DNAJ HOMOLOG 1, MITOCHONDRIAL-RELATED"/>
    <property type="match status" value="1"/>
</dbReference>
<dbReference type="InterPro" id="IPR018253">
    <property type="entry name" value="DnaJ_domain_CS"/>
</dbReference>
<dbReference type="Proteomes" id="UP000323865">
    <property type="component" value="Chromosome"/>
</dbReference>
<dbReference type="Gene3D" id="1.10.287.110">
    <property type="entry name" value="DnaJ domain"/>
    <property type="match status" value="1"/>
</dbReference>
<dbReference type="SUPFAM" id="SSF46565">
    <property type="entry name" value="Chaperone J-domain"/>
    <property type="match status" value="1"/>
</dbReference>
<evidence type="ECO:0000256" key="1">
    <source>
        <dbReference type="ARBA" id="ARBA00023186"/>
    </source>
</evidence>
<keyword evidence="1" id="KW-0143">Chaperone</keyword>
<dbReference type="InterPro" id="IPR001623">
    <property type="entry name" value="DnaJ_domain"/>
</dbReference>
<feature type="domain" description="J" evidence="2">
    <location>
        <begin position="10"/>
        <end position="75"/>
    </location>
</feature>
<dbReference type="Gene3D" id="2.60.260.20">
    <property type="entry name" value="Urease metallochaperone UreE, N-terminal domain"/>
    <property type="match status" value="2"/>
</dbReference>
<gene>
    <name evidence="3" type="ORF">FOB48_07675</name>
</gene>
<dbReference type="InterPro" id="IPR036869">
    <property type="entry name" value="J_dom_sf"/>
</dbReference>
<dbReference type="CDD" id="cd06257">
    <property type="entry name" value="DnaJ"/>
    <property type="match status" value="1"/>
</dbReference>
<name>A0ABX6A5W7_9MICO</name>
<dbReference type="InterPro" id="IPR008971">
    <property type="entry name" value="HSP40/DnaJ_pept-bd"/>
</dbReference>
<dbReference type="SUPFAM" id="SSF49493">
    <property type="entry name" value="HSP40/DnaJ peptide-binding domain"/>
    <property type="match status" value="2"/>
</dbReference>
<sequence length="332" mass="34066">MSQQEWLSKDFYKILGVSQDASAAEIKKAYRKKAKELHPDRHPGDAAAEERFKEVGEAYSILSDAEQRKQYDAIRAMGAGGARFASGPGGAAGGGFEDLFGAFTGGGFGGGGAGGVNIEDLMGMFGGGGFGGGQGRAGFSPNGGFGRQAPQKGADVSASVKLSFRDAVLGTEVSFSAGGRNITTRIPAGVHDGQKIRLRGKGQASANGGAPGDLMLTAKVAAHPLYTMDGINLRVNVPVTAAEAAFGTTISVPLIDGSSVKLKVPAGTPSGRTLRAKGKGVRAKKGTGDLLVTLTIALPDTLSDTAERALRDFAEATSDFDPRADFAKNATR</sequence>
<organism evidence="3 4">
    <name type="scientific">Dermabacter vaginalis</name>
    <dbReference type="NCBI Taxonomy" id="1630135"/>
    <lineage>
        <taxon>Bacteria</taxon>
        <taxon>Bacillati</taxon>
        <taxon>Actinomycetota</taxon>
        <taxon>Actinomycetes</taxon>
        <taxon>Micrococcales</taxon>
        <taxon>Dermabacteraceae</taxon>
        <taxon>Dermabacter</taxon>
    </lineage>
</organism>
<accession>A0ABX6A5W7</accession>
<dbReference type="SMART" id="SM00271">
    <property type="entry name" value="DnaJ"/>
    <property type="match status" value="1"/>
</dbReference>
<dbReference type="Pfam" id="PF01556">
    <property type="entry name" value="DnaJ_C"/>
    <property type="match status" value="1"/>
</dbReference>
<proteinExistence type="predicted"/>
<dbReference type="Pfam" id="PF00226">
    <property type="entry name" value="DnaJ"/>
    <property type="match status" value="1"/>
</dbReference>
<dbReference type="CDD" id="cd10747">
    <property type="entry name" value="DnaJ_C"/>
    <property type="match status" value="1"/>
</dbReference>
<reference evidence="3 4" key="1">
    <citation type="submission" date="2019-09" db="EMBL/GenBank/DDBJ databases">
        <title>FDA dAtabase for Regulatory Grade micrObial Sequences (FDA-ARGOS): Supporting development and validation of Infectious Disease Dx tests.</title>
        <authorList>
            <person name="Sciortino C."/>
            <person name="Tallon L."/>
            <person name="Sadzewicz L."/>
            <person name="Vavikolanu K."/>
            <person name="Mehta A."/>
            <person name="Aluvathingal J."/>
            <person name="Nadendla S."/>
            <person name="Nandy P."/>
            <person name="Geyer C."/>
            <person name="Yan Y."/>
            <person name="Sichtig H."/>
        </authorList>
    </citation>
    <scope>NUCLEOTIDE SEQUENCE [LARGE SCALE GENOMIC DNA]</scope>
    <source>
        <strain evidence="3 4">FDAARGOS_640</strain>
    </source>
</reference>
<evidence type="ECO:0000313" key="4">
    <source>
        <dbReference type="Proteomes" id="UP000323865"/>
    </source>
</evidence>
<protein>
    <submittedName>
        <fullName evidence="3">DnaJ domain-containing protein</fullName>
    </submittedName>
</protein>
<evidence type="ECO:0000259" key="2">
    <source>
        <dbReference type="PROSITE" id="PS50076"/>
    </source>
</evidence>
<dbReference type="PRINTS" id="PR00625">
    <property type="entry name" value="JDOMAIN"/>
</dbReference>